<evidence type="ECO:0000313" key="8">
    <source>
        <dbReference type="EMBL" id="AKV03610.1"/>
    </source>
</evidence>
<dbReference type="InterPro" id="IPR011009">
    <property type="entry name" value="Kinase-like_dom_sf"/>
</dbReference>
<feature type="compositionally biased region" description="Low complexity" evidence="5">
    <location>
        <begin position="365"/>
        <end position="393"/>
    </location>
</feature>
<dbReference type="KEGG" id="llu:AKJ09_10273"/>
<protein>
    <submittedName>
        <fullName evidence="8">Serine/threonine protein kinase</fullName>
    </submittedName>
</protein>
<dbReference type="Gene3D" id="1.10.510.10">
    <property type="entry name" value="Transferase(Phosphotransferase) domain 1"/>
    <property type="match status" value="1"/>
</dbReference>
<keyword evidence="4" id="KW-0067">ATP-binding</keyword>
<dbReference type="Pfam" id="PF00069">
    <property type="entry name" value="Pkinase"/>
    <property type="match status" value="1"/>
</dbReference>
<dbReference type="GO" id="GO:0004674">
    <property type="term" value="F:protein serine/threonine kinase activity"/>
    <property type="evidence" value="ECO:0007669"/>
    <property type="project" value="UniProtKB-KW"/>
</dbReference>
<evidence type="ECO:0000256" key="2">
    <source>
        <dbReference type="ARBA" id="ARBA00022741"/>
    </source>
</evidence>
<reference evidence="8 9" key="1">
    <citation type="submission" date="2015-08" db="EMBL/GenBank/DDBJ databases">
        <authorList>
            <person name="Babu N.S."/>
            <person name="Beckwith C.J."/>
            <person name="Beseler K.G."/>
            <person name="Brison A."/>
            <person name="Carone J.V."/>
            <person name="Caskin T.P."/>
            <person name="Diamond M."/>
            <person name="Durham M.E."/>
            <person name="Foxe J.M."/>
            <person name="Go M."/>
            <person name="Henderson B.A."/>
            <person name="Jones I.B."/>
            <person name="McGettigan J.A."/>
            <person name="Micheletti S.J."/>
            <person name="Nasrallah M.E."/>
            <person name="Ortiz D."/>
            <person name="Piller C.R."/>
            <person name="Privatt S.R."/>
            <person name="Schneider S.L."/>
            <person name="Sharp S."/>
            <person name="Smith T.C."/>
            <person name="Stanton J.D."/>
            <person name="Ullery H.E."/>
            <person name="Wilson R.J."/>
            <person name="Serrano M.G."/>
            <person name="Buck G."/>
            <person name="Lee V."/>
            <person name="Wang Y."/>
            <person name="Carvalho R."/>
            <person name="Voegtly L."/>
            <person name="Shi R."/>
            <person name="Duckworth R."/>
            <person name="Johnson A."/>
            <person name="Loviza R."/>
            <person name="Walstead R."/>
            <person name="Shah Z."/>
            <person name="Kiflezghi M."/>
            <person name="Wade K."/>
            <person name="Ball S.L."/>
            <person name="Bradley K.W."/>
            <person name="Asai D.J."/>
            <person name="Bowman C.A."/>
            <person name="Russell D.A."/>
            <person name="Pope W.H."/>
            <person name="Jacobs-Sera D."/>
            <person name="Hendrix R.W."/>
            <person name="Hatfull G.F."/>
        </authorList>
    </citation>
    <scope>NUCLEOTIDE SEQUENCE [LARGE SCALE GENOMIC DNA]</scope>
    <source>
        <strain evidence="8 9">DSM 27648</strain>
    </source>
</reference>
<name>A0A0K1QDU7_9BACT</name>
<dbReference type="PROSITE" id="PS50011">
    <property type="entry name" value="PROTEIN_KINASE_DOM"/>
    <property type="match status" value="1"/>
</dbReference>
<dbReference type="CDD" id="cd14014">
    <property type="entry name" value="STKc_PknB_like"/>
    <property type="match status" value="1"/>
</dbReference>
<dbReference type="GO" id="GO:0005524">
    <property type="term" value="F:ATP binding"/>
    <property type="evidence" value="ECO:0007669"/>
    <property type="project" value="UniProtKB-KW"/>
</dbReference>
<feature type="region of interest" description="Disordered" evidence="5">
    <location>
        <begin position="365"/>
        <end position="455"/>
    </location>
</feature>
<dbReference type="AlphaFoldDB" id="A0A0K1QDU7"/>
<dbReference type="PANTHER" id="PTHR43289:SF6">
    <property type="entry name" value="SERINE_THREONINE-PROTEIN KINASE NEKL-3"/>
    <property type="match status" value="1"/>
</dbReference>
<evidence type="ECO:0000313" key="9">
    <source>
        <dbReference type="Proteomes" id="UP000064967"/>
    </source>
</evidence>
<keyword evidence="6" id="KW-1133">Transmembrane helix</keyword>
<keyword evidence="9" id="KW-1185">Reference proteome</keyword>
<dbReference type="SUPFAM" id="SSF56112">
    <property type="entry name" value="Protein kinase-like (PK-like)"/>
    <property type="match status" value="1"/>
</dbReference>
<keyword evidence="6" id="KW-0812">Transmembrane</keyword>
<gene>
    <name evidence="8" type="ORF">AKJ09_10273</name>
</gene>
<evidence type="ECO:0000256" key="4">
    <source>
        <dbReference type="ARBA" id="ARBA00022840"/>
    </source>
</evidence>
<proteinExistence type="predicted"/>
<evidence type="ECO:0000256" key="1">
    <source>
        <dbReference type="ARBA" id="ARBA00022679"/>
    </source>
</evidence>
<dbReference type="STRING" id="1391654.AKJ09_10273"/>
<feature type="compositionally biased region" description="Low complexity" evidence="5">
    <location>
        <begin position="418"/>
        <end position="431"/>
    </location>
</feature>
<accession>A0A0K1QDU7</accession>
<dbReference type="InterPro" id="IPR000719">
    <property type="entry name" value="Prot_kinase_dom"/>
</dbReference>
<keyword evidence="1" id="KW-0808">Transferase</keyword>
<feature type="transmembrane region" description="Helical" evidence="6">
    <location>
        <begin position="330"/>
        <end position="352"/>
    </location>
</feature>
<feature type="domain" description="Protein kinase" evidence="7">
    <location>
        <begin position="1"/>
        <end position="252"/>
    </location>
</feature>
<evidence type="ECO:0000256" key="6">
    <source>
        <dbReference type="SAM" id="Phobius"/>
    </source>
</evidence>
<keyword evidence="6" id="KW-0472">Membrane</keyword>
<keyword evidence="2" id="KW-0547">Nucleotide-binding</keyword>
<dbReference type="PROSITE" id="PS00108">
    <property type="entry name" value="PROTEIN_KINASE_ST"/>
    <property type="match status" value="1"/>
</dbReference>
<evidence type="ECO:0000256" key="5">
    <source>
        <dbReference type="SAM" id="MobiDB-lite"/>
    </source>
</evidence>
<keyword evidence="8" id="KW-0723">Serine/threonine-protein kinase</keyword>
<dbReference type="Gene3D" id="3.30.200.20">
    <property type="entry name" value="Phosphorylase Kinase, domain 1"/>
    <property type="match status" value="1"/>
</dbReference>
<dbReference type="SMART" id="SM00220">
    <property type="entry name" value="S_TKc"/>
    <property type="match status" value="1"/>
</dbReference>
<evidence type="ECO:0000256" key="3">
    <source>
        <dbReference type="ARBA" id="ARBA00022777"/>
    </source>
</evidence>
<evidence type="ECO:0000259" key="7">
    <source>
        <dbReference type="PROSITE" id="PS50011"/>
    </source>
</evidence>
<dbReference type="Proteomes" id="UP000064967">
    <property type="component" value="Chromosome"/>
</dbReference>
<dbReference type="PANTHER" id="PTHR43289">
    <property type="entry name" value="MITOGEN-ACTIVATED PROTEIN KINASE KINASE KINASE 20-RELATED"/>
    <property type="match status" value="1"/>
</dbReference>
<organism evidence="8 9">
    <name type="scientific">Labilithrix luteola</name>
    <dbReference type="NCBI Taxonomy" id="1391654"/>
    <lineage>
        <taxon>Bacteria</taxon>
        <taxon>Pseudomonadati</taxon>
        <taxon>Myxococcota</taxon>
        <taxon>Polyangia</taxon>
        <taxon>Polyangiales</taxon>
        <taxon>Labilitrichaceae</taxon>
        <taxon>Labilithrix</taxon>
    </lineage>
</organism>
<dbReference type="InterPro" id="IPR008271">
    <property type="entry name" value="Ser/Thr_kinase_AS"/>
</dbReference>
<keyword evidence="3 8" id="KW-0418">Kinase</keyword>
<sequence>MGKVWVAEHLSLHTDVVVKFMAKEVTEEADALSRFSREASAAAAVKSPHVVQMFDHGVMEDGVPYIVMELLEGQDLAAHLARHGRMAPTDVAALVIQVAKALHKAHQVGVIHRDIKPENIFLCDGEAGDVFVKLLDFGVAKRSERSASKTTTGQVLGTPYYMSPEQILGENIDARTDIWSLGVVAFEALTGKRPFDGATVGAITLAIHANRPCISAHIPDPNGALDRWFAKACARDVSQRFATAREAAQALSAAAGDPRASQALIRATMTSLVGEGTNPSIFLGPDGLATGAAGAPTGAIDEGRGERDRVATSLSATFSVPSSKSRRSPLVFVVAAAAALVGIVGAAAFVALRKDSSETAKAAATAASPGTAASASETPASSAAAATAAETPANGANVGAAAKSPSGPTAGDPVAPPATKSAVSSAKGKAAPSQTSMGSFKPRPPPRKRDDDDIK</sequence>
<dbReference type="EMBL" id="CP012333">
    <property type="protein sequence ID" value="AKV03610.1"/>
    <property type="molecule type" value="Genomic_DNA"/>
</dbReference>